<dbReference type="InterPro" id="IPR001258">
    <property type="entry name" value="NHL_repeat"/>
</dbReference>
<dbReference type="InterPro" id="IPR011029">
    <property type="entry name" value="DEATH-like_dom_sf"/>
</dbReference>
<evidence type="ECO:0000256" key="1">
    <source>
        <dbReference type="ARBA" id="ARBA00022737"/>
    </source>
</evidence>
<feature type="repeat" description="NHL" evidence="2">
    <location>
        <begin position="578"/>
        <end position="621"/>
    </location>
</feature>
<feature type="coiled-coil region" evidence="3">
    <location>
        <begin position="144"/>
        <end position="220"/>
    </location>
</feature>
<feature type="coiled-coil region" evidence="3">
    <location>
        <begin position="318"/>
        <end position="345"/>
    </location>
</feature>
<dbReference type="GO" id="GO:0042981">
    <property type="term" value="P:regulation of apoptotic process"/>
    <property type="evidence" value="ECO:0007669"/>
    <property type="project" value="InterPro"/>
</dbReference>
<keyword evidence="7" id="KW-1185">Reference proteome</keyword>
<dbReference type="SMART" id="SM00031">
    <property type="entry name" value="DED"/>
    <property type="match status" value="1"/>
</dbReference>
<keyword evidence="1" id="KW-0677">Repeat</keyword>
<dbReference type="InterPro" id="IPR050952">
    <property type="entry name" value="TRIM-NHL_E3_ligases"/>
</dbReference>
<feature type="region of interest" description="Disordered" evidence="4">
    <location>
        <begin position="715"/>
        <end position="781"/>
    </location>
</feature>
<dbReference type="PROSITE" id="PS50168">
    <property type="entry name" value="DED"/>
    <property type="match status" value="1"/>
</dbReference>
<organism evidence="6 7">
    <name type="scientific">Stylophora pistillata</name>
    <name type="common">Smooth cauliflower coral</name>
    <dbReference type="NCBI Taxonomy" id="50429"/>
    <lineage>
        <taxon>Eukaryota</taxon>
        <taxon>Metazoa</taxon>
        <taxon>Cnidaria</taxon>
        <taxon>Anthozoa</taxon>
        <taxon>Hexacorallia</taxon>
        <taxon>Scleractinia</taxon>
        <taxon>Astrocoeniina</taxon>
        <taxon>Pocilloporidae</taxon>
        <taxon>Stylophora</taxon>
    </lineage>
</organism>
<feature type="repeat" description="NHL" evidence="2">
    <location>
        <begin position="410"/>
        <end position="442"/>
    </location>
</feature>
<dbReference type="Pfam" id="PF01436">
    <property type="entry name" value="NHL"/>
    <property type="match status" value="4"/>
</dbReference>
<evidence type="ECO:0000256" key="2">
    <source>
        <dbReference type="PROSITE-ProRule" id="PRU00504"/>
    </source>
</evidence>
<gene>
    <name evidence="6" type="primary">trim71</name>
    <name evidence="6" type="ORF">AWC38_SpisGene16794</name>
</gene>
<feature type="domain" description="DED" evidence="5">
    <location>
        <begin position="10"/>
        <end position="88"/>
    </location>
</feature>
<dbReference type="InterPro" id="IPR011042">
    <property type="entry name" value="6-blade_b-propeller_TolB-like"/>
</dbReference>
<accession>A0A2B4RQI5</accession>
<keyword evidence="3" id="KW-0175">Coiled coil</keyword>
<dbReference type="InterPro" id="IPR001875">
    <property type="entry name" value="DED_dom"/>
</dbReference>
<feature type="compositionally biased region" description="Acidic residues" evidence="4">
    <location>
        <begin position="771"/>
        <end position="781"/>
    </location>
</feature>
<feature type="compositionally biased region" description="Polar residues" evidence="4">
    <location>
        <begin position="745"/>
        <end position="759"/>
    </location>
</feature>
<dbReference type="CDD" id="cd05819">
    <property type="entry name" value="NHL"/>
    <property type="match status" value="1"/>
</dbReference>
<reference evidence="7" key="1">
    <citation type="journal article" date="2017" name="bioRxiv">
        <title>Comparative analysis of the genomes of Stylophora pistillata and Acropora digitifera provides evidence for extensive differences between species of corals.</title>
        <authorList>
            <person name="Voolstra C.R."/>
            <person name="Li Y."/>
            <person name="Liew Y.J."/>
            <person name="Baumgarten S."/>
            <person name="Zoccola D."/>
            <person name="Flot J.-F."/>
            <person name="Tambutte S."/>
            <person name="Allemand D."/>
            <person name="Aranda M."/>
        </authorList>
    </citation>
    <scope>NUCLEOTIDE SEQUENCE [LARGE SCALE GENOMIC DNA]</scope>
</reference>
<feature type="repeat" description="NHL" evidence="2">
    <location>
        <begin position="625"/>
        <end position="668"/>
    </location>
</feature>
<proteinExistence type="predicted"/>
<protein>
    <submittedName>
        <fullName evidence="6">E3 ubiquitin-protein ligase TRIM71</fullName>
    </submittedName>
</protein>
<dbReference type="Pfam" id="PF01335">
    <property type="entry name" value="DED"/>
    <property type="match status" value="1"/>
</dbReference>
<sequence>MSALAVNSTPFHVLLYDIGKELKLSDVRYMKYLLQGHINKETLEHLDSGQELTELLRKRGLVSEKKFAFMRKLLIEAKCLKQVHLVDEFREKFTSVTIIVRNKTLPIKDLFVDRAVDILVITETWLHCRGDDVVISERQQSERASRLNNRRETLLRMIENVENEIRTCEDADVEISNQIKEFEVQILANNESMVILEETIQNLKSKIVKYESDIESFERKLETVRFFLKKKQVEVDKIKQKLDENHSSSTIKKELKEKQEEYEKTKREEDELIAKHQNALDLIRTTHVEIRHKTQDLIVLEDNIHDSLMQVRALKQSTRKNQRSLADLQEKLESLSLELEDTRRMKPLTPFSRPATRACQCPLNGNRGNAVNETAHLTRRLEYKVLDYGEISERESNVIGRKGKRVYPPQFQSPTSVAVDRTQGYIYVADYGNGRIQILDVSGDIAREPLILGGKSRPIALAVSLRGDLVMTDSQILRVFSKTGELLRPVLPIYSKNDKRPELSAVAFDIQGNIYAADKANHRIQKFTFNGSFLCFIGGLHDLHCPMGITVKRNGDVIVSEYENHRLKIFSQESLGESTTIGVQGVGAGKFACPRGVALDHNNNIFVADSRNHRIQAITLSGEPLGSFGTIGLDPGCLDTPYDIALDTAGNIIVADTKNHRLQVFTRLVPVYAEPAMHDEEHEEEAAIEDEERLELAGGEFEIPGSDLAKELQNNTSDVNTTENFKSDIIKEKNGKDEKDKERPLSTQEISNITENGTIQALKEKPKEFSTDDQEFDVNSY</sequence>
<dbReference type="SUPFAM" id="SSF101898">
    <property type="entry name" value="NHL repeat"/>
    <property type="match status" value="1"/>
</dbReference>
<dbReference type="PANTHER" id="PTHR24104:SF25">
    <property type="entry name" value="PROTEIN LIN-41"/>
    <property type="match status" value="1"/>
</dbReference>
<evidence type="ECO:0000313" key="7">
    <source>
        <dbReference type="Proteomes" id="UP000225706"/>
    </source>
</evidence>
<evidence type="ECO:0000259" key="5">
    <source>
        <dbReference type="PROSITE" id="PS50168"/>
    </source>
</evidence>
<feature type="compositionally biased region" description="Polar residues" evidence="4">
    <location>
        <begin position="715"/>
        <end position="724"/>
    </location>
</feature>
<dbReference type="GO" id="GO:0061630">
    <property type="term" value="F:ubiquitin protein ligase activity"/>
    <property type="evidence" value="ECO:0007669"/>
    <property type="project" value="TreeGrafter"/>
</dbReference>
<dbReference type="SUPFAM" id="SSF47986">
    <property type="entry name" value="DEATH domain"/>
    <property type="match status" value="1"/>
</dbReference>
<dbReference type="Gene3D" id="1.10.533.10">
    <property type="entry name" value="Death Domain, Fas"/>
    <property type="match status" value="1"/>
</dbReference>
<dbReference type="PANTHER" id="PTHR24104">
    <property type="entry name" value="E3 UBIQUITIN-PROTEIN LIGASE NHLRC1-RELATED"/>
    <property type="match status" value="1"/>
</dbReference>
<feature type="compositionally biased region" description="Basic and acidic residues" evidence="4">
    <location>
        <begin position="725"/>
        <end position="744"/>
    </location>
</feature>
<name>A0A2B4RQI5_STYPI</name>
<feature type="repeat" description="NHL" evidence="2">
    <location>
        <begin position="531"/>
        <end position="573"/>
    </location>
</feature>
<dbReference type="OrthoDB" id="342730at2759"/>
<evidence type="ECO:0000256" key="3">
    <source>
        <dbReference type="SAM" id="Coils"/>
    </source>
</evidence>
<feature type="coiled-coil region" evidence="3">
    <location>
        <begin position="248"/>
        <end position="279"/>
    </location>
</feature>
<dbReference type="PROSITE" id="PS51125">
    <property type="entry name" value="NHL"/>
    <property type="match status" value="4"/>
</dbReference>
<evidence type="ECO:0000256" key="4">
    <source>
        <dbReference type="SAM" id="MobiDB-lite"/>
    </source>
</evidence>
<dbReference type="GO" id="GO:0043161">
    <property type="term" value="P:proteasome-mediated ubiquitin-dependent protein catabolic process"/>
    <property type="evidence" value="ECO:0007669"/>
    <property type="project" value="TreeGrafter"/>
</dbReference>
<comment type="caution">
    <text evidence="6">The sequence shown here is derived from an EMBL/GenBank/DDBJ whole genome shotgun (WGS) entry which is preliminary data.</text>
</comment>
<dbReference type="EMBL" id="LSMT01000391">
    <property type="protein sequence ID" value="PFX18810.1"/>
    <property type="molecule type" value="Genomic_DNA"/>
</dbReference>
<dbReference type="GO" id="GO:0000209">
    <property type="term" value="P:protein polyubiquitination"/>
    <property type="evidence" value="ECO:0007669"/>
    <property type="project" value="TreeGrafter"/>
</dbReference>
<dbReference type="Gene3D" id="2.120.10.30">
    <property type="entry name" value="TolB, C-terminal domain"/>
    <property type="match status" value="2"/>
</dbReference>
<dbReference type="AlphaFoldDB" id="A0A2B4RQI5"/>
<evidence type="ECO:0000313" key="6">
    <source>
        <dbReference type="EMBL" id="PFX18810.1"/>
    </source>
</evidence>
<dbReference type="Proteomes" id="UP000225706">
    <property type="component" value="Unassembled WGS sequence"/>
</dbReference>